<proteinExistence type="predicted"/>
<evidence type="ECO:0000313" key="2">
    <source>
        <dbReference type="EMBL" id="KWD99252.1"/>
    </source>
</evidence>
<organism evidence="2 3">
    <name type="scientific">Burkholderia ubonensis</name>
    <dbReference type="NCBI Taxonomy" id="101571"/>
    <lineage>
        <taxon>Bacteria</taxon>
        <taxon>Pseudomonadati</taxon>
        <taxon>Pseudomonadota</taxon>
        <taxon>Betaproteobacteria</taxon>
        <taxon>Burkholderiales</taxon>
        <taxon>Burkholderiaceae</taxon>
        <taxon>Burkholderia</taxon>
        <taxon>Burkholderia cepacia complex</taxon>
    </lineage>
</organism>
<gene>
    <name evidence="2" type="ORF">WL73_00595</name>
</gene>
<dbReference type="RefSeq" id="WP_060326031.1">
    <property type="nucleotide sequence ID" value="NZ_LPIU01000016.1"/>
</dbReference>
<dbReference type="SUPFAM" id="SSF47413">
    <property type="entry name" value="lambda repressor-like DNA-binding domains"/>
    <property type="match status" value="1"/>
</dbReference>
<name>A0A107F740_9BURK</name>
<dbReference type="OrthoDB" id="9156632at2"/>
<dbReference type="GO" id="GO:0003677">
    <property type="term" value="F:DNA binding"/>
    <property type="evidence" value="ECO:0007669"/>
    <property type="project" value="InterPro"/>
</dbReference>
<protein>
    <submittedName>
        <fullName evidence="2">XRE family transcriptional regulator</fullName>
    </submittedName>
</protein>
<sequence>MRYTIEHASDLGGVIRAARKVQNLRQDDAAGSVGVSESFMVKAERGADTVQWGKVFQILQGLGVRVVVDIPDANDELLRNQSARASHRASIRERRAAERLLLRADAASPAASPPDSTDAARLLKAARLLVADAETAAESAASAPRATRASQPPVPSAASRALDIARRLLADAHAHAHTPRPPRGNPAEPGDGQ</sequence>
<feature type="compositionally biased region" description="Low complexity" evidence="1">
    <location>
        <begin position="137"/>
        <end position="149"/>
    </location>
</feature>
<accession>A0A107F740</accession>
<dbReference type="InterPro" id="IPR010982">
    <property type="entry name" value="Lambda_DNA-bd_dom_sf"/>
</dbReference>
<dbReference type="AlphaFoldDB" id="A0A107F740"/>
<feature type="region of interest" description="Disordered" evidence="1">
    <location>
        <begin position="137"/>
        <end position="193"/>
    </location>
</feature>
<dbReference type="Proteomes" id="UP000062998">
    <property type="component" value="Unassembled WGS sequence"/>
</dbReference>
<comment type="caution">
    <text evidence="2">The sequence shown here is derived from an EMBL/GenBank/DDBJ whole genome shotgun (WGS) entry which is preliminary data.</text>
</comment>
<dbReference type="CDD" id="cd00093">
    <property type="entry name" value="HTH_XRE"/>
    <property type="match status" value="1"/>
</dbReference>
<evidence type="ECO:0000256" key="1">
    <source>
        <dbReference type="SAM" id="MobiDB-lite"/>
    </source>
</evidence>
<dbReference type="Gene3D" id="1.10.260.40">
    <property type="entry name" value="lambda repressor-like DNA-binding domains"/>
    <property type="match status" value="1"/>
</dbReference>
<reference evidence="2 3" key="1">
    <citation type="submission" date="2015-11" db="EMBL/GenBank/DDBJ databases">
        <title>Expanding the genomic diversity of Burkholderia species for the development of highly accurate diagnostics.</title>
        <authorList>
            <person name="Sahl J."/>
            <person name="Keim P."/>
            <person name="Wagner D."/>
        </authorList>
    </citation>
    <scope>NUCLEOTIDE SEQUENCE [LARGE SCALE GENOMIC DNA]</scope>
    <source>
        <strain evidence="2 3">MSMB2167WGS</strain>
    </source>
</reference>
<dbReference type="EMBL" id="LPIX01000073">
    <property type="protein sequence ID" value="KWD99252.1"/>
    <property type="molecule type" value="Genomic_DNA"/>
</dbReference>
<dbReference type="InterPro" id="IPR001387">
    <property type="entry name" value="Cro/C1-type_HTH"/>
</dbReference>
<feature type="compositionally biased region" description="Basic and acidic residues" evidence="1">
    <location>
        <begin position="163"/>
        <end position="174"/>
    </location>
</feature>
<evidence type="ECO:0000313" key="3">
    <source>
        <dbReference type="Proteomes" id="UP000062998"/>
    </source>
</evidence>